<evidence type="ECO:0000313" key="1">
    <source>
        <dbReference type="EMBL" id="KOX76111.1"/>
    </source>
</evidence>
<proteinExistence type="predicted"/>
<protein>
    <submittedName>
        <fullName evidence="1">Uncharacterized protein</fullName>
    </submittedName>
</protein>
<dbReference type="AlphaFoldDB" id="A0A0N0BHD9"/>
<reference evidence="1 2" key="1">
    <citation type="submission" date="2015-07" db="EMBL/GenBank/DDBJ databases">
        <title>The genome of Melipona quadrifasciata.</title>
        <authorList>
            <person name="Pan H."/>
            <person name="Kapheim K."/>
        </authorList>
    </citation>
    <scope>NUCLEOTIDE SEQUENCE [LARGE SCALE GENOMIC DNA]</scope>
    <source>
        <strain evidence="1">0111107301</strain>
        <tissue evidence="1">Whole body</tissue>
    </source>
</reference>
<dbReference type="EMBL" id="KQ435753">
    <property type="protein sequence ID" value="KOX76111.1"/>
    <property type="molecule type" value="Genomic_DNA"/>
</dbReference>
<organism evidence="1 2">
    <name type="scientific">Melipona quadrifasciata</name>
    <dbReference type="NCBI Taxonomy" id="166423"/>
    <lineage>
        <taxon>Eukaryota</taxon>
        <taxon>Metazoa</taxon>
        <taxon>Ecdysozoa</taxon>
        <taxon>Arthropoda</taxon>
        <taxon>Hexapoda</taxon>
        <taxon>Insecta</taxon>
        <taxon>Pterygota</taxon>
        <taxon>Neoptera</taxon>
        <taxon>Endopterygota</taxon>
        <taxon>Hymenoptera</taxon>
        <taxon>Apocrita</taxon>
        <taxon>Aculeata</taxon>
        <taxon>Apoidea</taxon>
        <taxon>Anthophila</taxon>
        <taxon>Apidae</taxon>
        <taxon>Melipona</taxon>
    </lineage>
</organism>
<sequence>MRFVSESLPRLISGALTAATDYPRRLCRSYQLDLSVHASWRCCRTLLSLTSEIGRTSALGAQPLAACASQCSKLIPRNSGGETRFYQLQMGIATISRLWEYLIRNREQDYQSEIFGIRKDFEVQEFYDFNNGRNSFTLLRRFRRYLQDALAQHVHTCATYDGFLDNETATNVYMYIFIPPRIILYGTCTFFDATAISQLRSKIEFDLPPYSYMMFYDAKVGIASSTKYCKDYFTLHFGYFEDYAQMAPILKNKSIGKKRDAALTKRWFLVVLNEQFLQRYGWLPHLMSRMDDLFAAMSPNLSSNQQTYSLLSGKYFSRKQNAHYTKKYGVDSSKNWLIESARIPIQLRMLLVPSTGTLVRGLEYIRGFLEKDNATERDKIASVRAGIALGDVSTVKTIRSGWRDRAGNAVAEMEEKTLVYLAVDTRGKYSKTSFPYAWGHCCIGVCRREPNAFLNRAIEKNALTENGDQSRMKSKAVQLELPAKEKETGCKNGHETYEKWNNPIENLQSLKGQRDHQIQIADEIFEKYDSWQSVDLINREMVNRAKGSAYSKGIKYRLVDIKWIRIDRSNVTWQSALRLKLPQVSGIEMIREDHVLNELPRRGKPRFFGGVSTDVSIVEISKASKITNLDSRYMYATRGMDVLRQQDREGAWPGQRFGEVKSAERGIFALQRRLLRREAHSPSTNKRQQIFTRIPMGKFGYARISRFTEQDNRYSFCVLIIGQIVLAIMII</sequence>
<accession>A0A0N0BHD9</accession>
<gene>
    <name evidence="1" type="ORF">WN51_11826</name>
</gene>
<name>A0A0N0BHD9_9HYME</name>
<keyword evidence="2" id="KW-1185">Reference proteome</keyword>
<dbReference type="Proteomes" id="UP000053105">
    <property type="component" value="Unassembled WGS sequence"/>
</dbReference>
<evidence type="ECO:0000313" key="2">
    <source>
        <dbReference type="Proteomes" id="UP000053105"/>
    </source>
</evidence>